<feature type="transmembrane region" description="Helical" evidence="2">
    <location>
        <begin position="76"/>
        <end position="98"/>
    </location>
</feature>
<dbReference type="Proteomes" id="UP000656881">
    <property type="component" value="Unassembled WGS sequence"/>
</dbReference>
<name>A0ABQ2LIX0_9ACTN</name>
<evidence type="ECO:0000256" key="2">
    <source>
        <dbReference type="SAM" id="Phobius"/>
    </source>
</evidence>
<gene>
    <name evidence="3" type="ORF">GCM10012286_07300</name>
</gene>
<reference evidence="4" key="1">
    <citation type="journal article" date="2019" name="Int. J. Syst. Evol. Microbiol.">
        <title>The Global Catalogue of Microorganisms (GCM) 10K type strain sequencing project: providing services to taxonomists for standard genome sequencing and annotation.</title>
        <authorList>
            <consortium name="The Broad Institute Genomics Platform"/>
            <consortium name="The Broad Institute Genome Sequencing Center for Infectious Disease"/>
            <person name="Wu L."/>
            <person name="Ma J."/>
        </authorList>
    </citation>
    <scope>NUCLEOTIDE SEQUENCE [LARGE SCALE GENOMIC DNA]</scope>
    <source>
        <strain evidence="4">CGMCC 4.7349</strain>
    </source>
</reference>
<evidence type="ECO:0000313" key="3">
    <source>
        <dbReference type="EMBL" id="GGO35947.1"/>
    </source>
</evidence>
<evidence type="ECO:0000313" key="4">
    <source>
        <dbReference type="Proteomes" id="UP000656881"/>
    </source>
</evidence>
<keyword evidence="2" id="KW-0472">Membrane</keyword>
<evidence type="ECO:0000256" key="1">
    <source>
        <dbReference type="SAM" id="MobiDB-lite"/>
    </source>
</evidence>
<feature type="region of interest" description="Disordered" evidence="1">
    <location>
        <begin position="307"/>
        <end position="338"/>
    </location>
</feature>
<protein>
    <submittedName>
        <fullName evidence="3">Uncharacterized protein</fullName>
    </submittedName>
</protein>
<keyword evidence="2" id="KW-0812">Transmembrane</keyword>
<keyword evidence="2" id="KW-1133">Transmembrane helix</keyword>
<feature type="transmembrane region" description="Helical" evidence="2">
    <location>
        <begin position="144"/>
        <end position="163"/>
    </location>
</feature>
<proteinExistence type="predicted"/>
<keyword evidence="4" id="KW-1185">Reference proteome</keyword>
<sequence>MRADPSQRRPRRRPRHEYAHTDATRLLCVGTHISAAFRRRVVDELVGHAERPVAPPLGADVLPVLAHALRARRDELVSALLLLTVWLGFLVTDAVMIWDDREDSSGGDTGMSAGDIALLPFGSTDAAATEGPEPGGGLGGMVPGGWALAYALVVLLLWCARVVRGGDTGVGEPLRPVPLPAVLAWLRRRFGWLLTYTAWSAAVLYGIAALAGIADTPYPVIFPLLIAAVVWRHQFLRTRLLRARLAPQSFAGTAQPRLPAWYRRIERCVRREQHASLTLYDVNRPFVGAGTPREPWSVVLELKHTTAHGEAAADQNGSGPNGAGRHATLPQQSGTPTRVPLTARDVIRMIEPRLEDLSTEAAATSRDRLRQLEIEEFVYLPAGAGRDELVYDGQGAPTAVVYDDDLAERHLDEAAGEGGEARRHFLRIRVGAWNEQVVVSLLVRVHTQGGMLVLEVVPHVLGPIKPEFRHVDALVASGPSGPLRDAARACVAAPAVSVAVGITALRWLPSLGTALRLWLSMPATDAEAVGAAGRTGAAARARVPRVLRALYAAVTRFVPEPDRAPDAPLVSLRQLAATDSLSLFQEMDVARYTRTLQDRIGEGVRDALAHGGYRTDRFEQHITQINNSGVYIKEMSGGALATGTYGQATHTDKTHA</sequence>
<dbReference type="RefSeq" id="WP_189172745.1">
    <property type="nucleotide sequence ID" value="NZ_BMNG01000001.1"/>
</dbReference>
<feature type="transmembrane region" description="Helical" evidence="2">
    <location>
        <begin position="193"/>
        <end position="214"/>
    </location>
</feature>
<dbReference type="EMBL" id="BMNG01000001">
    <property type="protein sequence ID" value="GGO35947.1"/>
    <property type="molecule type" value="Genomic_DNA"/>
</dbReference>
<organism evidence="3 4">
    <name type="scientific">Streptomyces lasiicapitis</name>
    <dbReference type="NCBI Taxonomy" id="1923961"/>
    <lineage>
        <taxon>Bacteria</taxon>
        <taxon>Bacillati</taxon>
        <taxon>Actinomycetota</taxon>
        <taxon>Actinomycetes</taxon>
        <taxon>Kitasatosporales</taxon>
        <taxon>Streptomycetaceae</taxon>
        <taxon>Streptomyces</taxon>
    </lineage>
</organism>
<comment type="caution">
    <text evidence="3">The sequence shown here is derived from an EMBL/GenBank/DDBJ whole genome shotgun (WGS) entry which is preliminary data.</text>
</comment>
<accession>A0ABQ2LIX0</accession>